<protein>
    <submittedName>
        <fullName evidence="4">BURP domain-containing protein 6-like</fullName>
    </submittedName>
</protein>
<dbReference type="RefSeq" id="XP_071919803.1">
    <property type="nucleotide sequence ID" value="XM_072063702.1"/>
</dbReference>
<evidence type="ECO:0000313" key="4">
    <source>
        <dbReference type="RefSeq" id="XP_071919803.1"/>
    </source>
</evidence>
<dbReference type="Proteomes" id="UP001652660">
    <property type="component" value="Chromosome 8c"/>
</dbReference>
<keyword evidence="3" id="KW-1185">Reference proteome</keyword>
<organism evidence="3 4">
    <name type="scientific">Coffea arabica</name>
    <name type="common">Arabian coffee</name>
    <dbReference type="NCBI Taxonomy" id="13443"/>
    <lineage>
        <taxon>Eukaryota</taxon>
        <taxon>Viridiplantae</taxon>
        <taxon>Streptophyta</taxon>
        <taxon>Embryophyta</taxon>
        <taxon>Tracheophyta</taxon>
        <taxon>Spermatophyta</taxon>
        <taxon>Magnoliopsida</taxon>
        <taxon>eudicotyledons</taxon>
        <taxon>Gunneridae</taxon>
        <taxon>Pentapetalae</taxon>
        <taxon>asterids</taxon>
        <taxon>lamiids</taxon>
        <taxon>Gentianales</taxon>
        <taxon>Rubiaceae</taxon>
        <taxon>Ixoroideae</taxon>
        <taxon>Gardenieae complex</taxon>
        <taxon>Bertiereae - Coffeeae clade</taxon>
        <taxon>Coffeeae</taxon>
        <taxon>Coffea</taxon>
    </lineage>
</organism>
<feature type="domain" description="BURP" evidence="2">
    <location>
        <begin position="154"/>
        <end position="366"/>
    </location>
</feature>
<dbReference type="InterPro" id="IPR044816">
    <property type="entry name" value="BURP"/>
</dbReference>
<sequence length="366" mass="41065">MPKAVRELVHNGKTSGSGSFSKLPDSKFQIYNARAQVNGHGSSFSKLPDSKFQIYNRKSQVNGHGSSFSQLPDSKFQIYNRKSQVNGHGFSFSKLPDSKFQIYNRKSQLNSHGISFSNLPDSKFQIYNRKSQVNSHGTNPTKDQLYNDKNITIFFLGKDLHRGSSMNLEFVESLKITTLFLPRQVADSIPFSSKSVPEILNKFSLKPQSEEAETIKKTIAECEMPGTKGEDKYCATSLESMIDFTTSKLGKDVRAVSTEAEKIDTKIRKYTIKDVAKLNTAAKVVSCHKEKYPYAVFYCHTSQSNAYMTNLAAAEDEAKAKAVAVCHKDTSQWDPEHLAFQLLKVKPGTAPICHFLPEDHIIWVPK</sequence>
<accession>A0ABM4VJU5</accession>
<evidence type="ECO:0000256" key="1">
    <source>
        <dbReference type="SAM" id="MobiDB-lite"/>
    </source>
</evidence>
<dbReference type="GeneID" id="113703152"/>
<feature type="compositionally biased region" description="Basic and acidic residues" evidence="1">
    <location>
        <begin position="1"/>
        <end position="10"/>
    </location>
</feature>
<dbReference type="PANTHER" id="PTHR31236">
    <property type="entry name" value="BURP DOMAIN PROTEIN USPL1-LIKE"/>
    <property type="match status" value="1"/>
</dbReference>
<dbReference type="Pfam" id="PF03181">
    <property type="entry name" value="BURP"/>
    <property type="match status" value="1"/>
</dbReference>
<evidence type="ECO:0000259" key="2">
    <source>
        <dbReference type="PROSITE" id="PS51277"/>
    </source>
</evidence>
<reference evidence="4" key="1">
    <citation type="submission" date="2025-08" db="UniProtKB">
        <authorList>
            <consortium name="RefSeq"/>
        </authorList>
    </citation>
    <scope>IDENTIFICATION</scope>
    <source>
        <tissue evidence="4">Leaves</tissue>
    </source>
</reference>
<dbReference type="InterPro" id="IPR004873">
    <property type="entry name" value="BURP_dom"/>
</dbReference>
<dbReference type="SMART" id="SM01045">
    <property type="entry name" value="BURP"/>
    <property type="match status" value="1"/>
</dbReference>
<gene>
    <name evidence="4" type="primary">LOC113703152</name>
</gene>
<name>A0ABM4VJU5_COFAR</name>
<dbReference type="PROSITE" id="PS51277">
    <property type="entry name" value="BURP"/>
    <property type="match status" value="1"/>
</dbReference>
<evidence type="ECO:0000313" key="3">
    <source>
        <dbReference type="Proteomes" id="UP001652660"/>
    </source>
</evidence>
<proteinExistence type="predicted"/>
<feature type="region of interest" description="Disordered" evidence="1">
    <location>
        <begin position="1"/>
        <end position="20"/>
    </location>
</feature>
<dbReference type="PANTHER" id="PTHR31236:SF2">
    <property type="entry name" value="BURP DOMAIN PROTEIN RD22"/>
    <property type="match status" value="1"/>
</dbReference>